<name>A0A0M0JWH5_9EUKA</name>
<dbReference type="SUPFAM" id="SSF52833">
    <property type="entry name" value="Thioredoxin-like"/>
    <property type="match status" value="1"/>
</dbReference>
<feature type="compositionally biased region" description="Polar residues" evidence="5">
    <location>
        <begin position="221"/>
        <end position="230"/>
    </location>
</feature>
<evidence type="ECO:0000259" key="7">
    <source>
        <dbReference type="PROSITE" id="PS51352"/>
    </source>
</evidence>
<dbReference type="Gene3D" id="3.40.30.10">
    <property type="entry name" value="Glutaredoxin"/>
    <property type="match status" value="1"/>
</dbReference>
<feature type="transmembrane region" description="Helical" evidence="6">
    <location>
        <begin position="21"/>
        <end position="39"/>
    </location>
</feature>
<evidence type="ECO:0000313" key="9">
    <source>
        <dbReference type="Proteomes" id="UP000037460"/>
    </source>
</evidence>
<sequence>MGIRDAHFFRRVPSELSEATNAGGLISVGALITICWLVLTQYNESFSGAKRVTHLRLDTPLDPEGWAKPSSTTIRINFNISMLHLPCQFAQLHVTDHVGSHKAGGVRNVHKVRLDRDGASLGLFEPHKYNVASDGKDLASHVFPWHKKEDAQGDADHREQQTKKHLSQEQRDAVVEVESTIKRAGKSAHAGRRLLALEDAGTSPSPASPSPASPIVGSMPTIGTQPTMQPATHLGPQPEQPKQEQEQPEQPKQEPEQPKQEPEQPKQEPEQPEQPKQEQEQPEPPKQEPKPLQRLADDTSPSCSSWAGAGECLTNSAYMLAACEMSCSVVAMKDPSICHKWAEAGHCTMPTQFMAMVCPGSCPAPPSMPEVPMGLHAPNDPDEEKFVPPAPFNSEPAKFVDAILGVQKEFAKLLEDHPLVMVNFYAPWCFWSNKLTPVWLDVARRLHTRAWSRSVKMIQVDCTTVQGGELCRSQGVHAFPSVRIFRGSSHAYESYEYGREVDVIWLHLVKMAAEALVGEMNEVPPEQKEAELLTLDPSLPSLATQIAHVSKDLRLVMDRRAKGLDEDWSEDALSADDEIKEDRGLLQRISEAVGSITGAKGLSRHEILKEWQGPSLEARYAELPHKISEFELAMEDKLINERASDVVLGLLTGRAATPGVLGDTDNEVWIETETHEGCSLFGYVEVSRAPGTLHISPHASRHSFDFSAVNTTHHIDHLSFGLELSARQRARLPVDVRDRLMTLDGAHFTAMRFRETYEHHVNIMPTSYGHGTGTGPYVGSYRIETYQFTATSQGRTRDTLPHLMITYDVSPIHAHIVEKTSATTEFLVSLCAIIGGAVSLFGLVDGMLHSGTETLKRMGGGKGY</sequence>
<organism evidence="8 9">
    <name type="scientific">Chrysochromulina tobinii</name>
    <dbReference type="NCBI Taxonomy" id="1460289"/>
    <lineage>
        <taxon>Eukaryota</taxon>
        <taxon>Haptista</taxon>
        <taxon>Haptophyta</taxon>
        <taxon>Prymnesiophyceae</taxon>
        <taxon>Prymnesiales</taxon>
        <taxon>Chrysochromulinaceae</taxon>
        <taxon>Chrysochromulina</taxon>
    </lineage>
</organism>
<keyword evidence="9" id="KW-1185">Reference proteome</keyword>
<keyword evidence="2 6" id="KW-0812">Transmembrane</keyword>
<dbReference type="GO" id="GO:0016853">
    <property type="term" value="F:isomerase activity"/>
    <property type="evidence" value="ECO:0007669"/>
    <property type="project" value="UniProtKB-KW"/>
</dbReference>
<feature type="region of interest" description="Disordered" evidence="5">
    <location>
        <begin position="149"/>
        <end position="173"/>
    </location>
</feature>
<evidence type="ECO:0000256" key="2">
    <source>
        <dbReference type="ARBA" id="ARBA00022692"/>
    </source>
</evidence>
<dbReference type="OrthoDB" id="427280at2759"/>
<dbReference type="PROSITE" id="PS51352">
    <property type="entry name" value="THIOREDOXIN_2"/>
    <property type="match status" value="1"/>
</dbReference>
<dbReference type="InterPro" id="IPR045888">
    <property type="entry name" value="Erv"/>
</dbReference>
<keyword evidence="3 6" id="KW-1133">Transmembrane helix</keyword>
<dbReference type="InterPro" id="IPR003582">
    <property type="entry name" value="ShKT_dom"/>
</dbReference>
<feature type="region of interest" description="Disordered" evidence="5">
    <location>
        <begin position="199"/>
        <end position="305"/>
    </location>
</feature>
<keyword evidence="8" id="KW-0413">Isomerase</keyword>
<dbReference type="Proteomes" id="UP000037460">
    <property type="component" value="Unassembled WGS sequence"/>
</dbReference>
<dbReference type="CDD" id="cd02961">
    <property type="entry name" value="PDI_a_family"/>
    <property type="match status" value="1"/>
</dbReference>
<dbReference type="Pfam" id="PF01549">
    <property type="entry name" value="ShK"/>
    <property type="match status" value="2"/>
</dbReference>
<dbReference type="EMBL" id="JWZX01002181">
    <property type="protein sequence ID" value="KOO30672.1"/>
    <property type="molecule type" value="Genomic_DNA"/>
</dbReference>
<evidence type="ECO:0000256" key="3">
    <source>
        <dbReference type="ARBA" id="ARBA00022989"/>
    </source>
</evidence>
<dbReference type="InterPro" id="IPR039542">
    <property type="entry name" value="Erv_N"/>
</dbReference>
<dbReference type="GO" id="GO:0016020">
    <property type="term" value="C:membrane"/>
    <property type="evidence" value="ECO:0007669"/>
    <property type="project" value="UniProtKB-SubCell"/>
</dbReference>
<dbReference type="PANTHER" id="PTHR10984">
    <property type="entry name" value="ENDOPLASMIC RETICULUM-GOLGI INTERMEDIATE COMPARTMENT PROTEIN"/>
    <property type="match status" value="1"/>
</dbReference>
<evidence type="ECO:0000313" key="8">
    <source>
        <dbReference type="EMBL" id="KOO30672.1"/>
    </source>
</evidence>
<evidence type="ECO:0000256" key="6">
    <source>
        <dbReference type="SAM" id="Phobius"/>
    </source>
</evidence>
<proteinExistence type="predicted"/>
<dbReference type="InterPro" id="IPR012936">
    <property type="entry name" value="Erv_C"/>
</dbReference>
<dbReference type="GO" id="GO:0005783">
    <property type="term" value="C:endoplasmic reticulum"/>
    <property type="evidence" value="ECO:0007669"/>
    <property type="project" value="TreeGrafter"/>
</dbReference>
<evidence type="ECO:0000256" key="4">
    <source>
        <dbReference type="ARBA" id="ARBA00023136"/>
    </source>
</evidence>
<evidence type="ECO:0000256" key="1">
    <source>
        <dbReference type="ARBA" id="ARBA00004370"/>
    </source>
</evidence>
<gene>
    <name evidence="8" type="ORF">Ctob_013231</name>
</gene>
<dbReference type="Pfam" id="PF07970">
    <property type="entry name" value="COPIIcoated_ERV"/>
    <property type="match status" value="1"/>
</dbReference>
<feature type="compositionally biased region" description="Basic and acidic residues" evidence="5">
    <location>
        <begin position="241"/>
        <end position="297"/>
    </location>
</feature>
<evidence type="ECO:0000256" key="5">
    <source>
        <dbReference type="SAM" id="MobiDB-lite"/>
    </source>
</evidence>
<reference evidence="9" key="1">
    <citation type="journal article" date="2015" name="PLoS Genet.">
        <title>Genome Sequence and Transcriptome Analyses of Chrysochromulina tobin: Metabolic Tools for Enhanced Algal Fitness in the Prominent Order Prymnesiales (Haptophyceae).</title>
        <authorList>
            <person name="Hovde B.T."/>
            <person name="Deodato C.R."/>
            <person name="Hunsperger H.M."/>
            <person name="Ryken S.A."/>
            <person name="Yost W."/>
            <person name="Jha R.K."/>
            <person name="Patterson J."/>
            <person name="Monnat R.J. Jr."/>
            <person name="Barlow S.B."/>
            <person name="Starkenburg S.R."/>
            <person name="Cattolico R.A."/>
        </authorList>
    </citation>
    <scope>NUCLEOTIDE SEQUENCE</scope>
    <source>
        <strain evidence="9">CCMP291</strain>
    </source>
</reference>
<dbReference type="InterPro" id="IPR036249">
    <property type="entry name" value="Thioredoxin-like_sf"/>
</dbReference>
<comment type="caution">
    <text evidence="8">The sequence shown here is derived from an EMBL/GenBank/DDBJ whole genome shotgun (WGS) entry which is preliminary data.</text>
</comment>
<dbReference type="Pfam" id="PF13850">
    <property type="entry name" value="ERGIC_N"/>
    <property type="match status" value="1"/>
</dbReference>
<dbReference type="GO" id="GO:0030134">
    <property type="term" value="C:COPII-coated ER to Golgi transport vesicle"/>
    <property type="evidence" value="ECO:0007669"/>
    <property type="project" value="TreeGrafter"/>
</dbReference>
<comment type="subcellular location">
    <subcellularLocation>
        <location evidence="1">Membrane</location>
    </subcellularLocation>
</comment>
<dbReference type="InterPro" id="IPR013766">
    <property type="entry name" value="Thioredoxin_domain"/>
</dbReference>
<accession>A0A0M0JWH5</accession>
<protein>
    <submittedName>
        <fullName evidence="8">Protein disulfide isomerase</fullName>
    </submittedName>
</protein>
<dbReference type="Pfam" id="PF00085">
    <property type="entry name" value="Thioredoxin"/>
    <property type="match status" value="1"/>
</dbReference>
<dbReference type="AlphaFoldDB" id="A0A0M0JWH5"/>
<dbReference type="PANTHER" id="PTHR10984:SF37">
    <property type="entry name" value="PROTEIN DISULFIDE-ISOMERASE 5-3"/>
    <property type="match status" value="1"/>
</dbReference>
<feature type="domain" description="Thioredoxin" evidence="7">
    <location>
        <begin position="384"/>
        <end position="514"/>
    </location>
</feature>
<keyword evidence="4 6" id="KW-0472">Membrane</keyword>